<evidence type="ECO:0000313" key="2">
    <source>
        <dbReference type="Proteomes" id="UP001234202"/>
    </source>
</evidence>
<sequence>MAEDSILPNAFVTLLNSSSYLPGALVLCHALNDLHPQPRQVDFQTVCIVTPETVDVGSIKQLRQVFDLVIGVEVITSGTEGQNGLDLMGRPDLHSALTKLHIFRLSKHFRKIVYLDADVLPLRPISQLFKLPEHFYAAPDIGWPDCFNSGVMVFTPRQEDFDGMMGLMKAARDGQATEGLGVGSGNGSFDGADQGLLNEWFSEEGGGGEWHRLSFTRYGSKINCVHFIGNNKPWRSITTRPARAPVPTDREQGFDYPALVDKWFAVYDKHLRPMGETIQTQTFSVPENVAAWNRPALSTVEGRADLQDMHKSYKAKKRVSFLEGTAASDSTTANHLSGYISLPLEGRIDLMRPQPVPEVGKPDTEPRDTPMPSASASPPLVSQVLPSQTPSNPPPERHSSPPAVWDARVSAPPQRSGAEYGEMRGASFNHYENAWDKPLGQHEENDWNPVSSYPVIPDSVKEDRWYAGATDVAPDRNKVKDVFPWEQGSRPAPSRRFPKGDSPRATDMAIPLVAVHDPTPPEQTPAEEYRRAARSGDNDFFGVAKPTSTRQMSFADAMRSGSYKNAWDSVPAIEQYVARHGGRPSSSALEGAMTPALKTMARTPPTQNPYGVPLVAGEQQGRRGNKGKQQDDIIDRRSETSRDGDDEDTESSAEEAADSRRPIKLRQGPAGTAEPVSRQSHSRKVSHSGTSDSQGRRSGAKVETKQQQAGLLESGASQVPSLPTSSAYGQRPIYSRDPHGSSSMPSDVTPIASRRTSSETLISSPPPATASIGLAAIMTPTLPGESASYIGKMHAGGQGTGYSSVGSTPGLSDTGSAVPRRAGRVFDPATDIDMRRKDTLDALARGMKRMGSGATP</sequence>
<evidence type="ECO:0000313" key="1">
    <source>
        <dbReference type="EMBL" id="KAJ9121024.1"/>
    </source>
</evidence>
<organism evidence="1 2">
    <name type="scientific">Naganishia onofrii</name>
    <dbReference type="NCBI Taxonomy" id="1851511"/>
    <lineage>
        <taxon>Eukaryota</taxon>
        <taxon>Fungi</taxon>
        <taxon>Dikarya</taxon>
        <taxon>Basidiomycota</taxon>
        <taxon>Agaricomycotina</taxon>
        <taxon>Tremellomycetes</taxon>
        <taxon>Filobasidiales</taxon>
        <taxon>Filobasidiaceae</taxon>
        <taxon>Naganishia</taxon>
    </lineage>
</organism>
<keyword evidence="2" id="KW-1185">Reference proteome</keyword>
<protein>
    <submittedName>
        <fullName evidence="1">Uncharacterized protein</fullName>
    </submittedName>
</protein>
<dbReference type="EMBL" id="JASBWV010000019">
    <property type="protein sequence ID" value="KAJ9121024.1"/>
    <property type="molecule type" value="Genomic_DNA"/>
</dbReference>
<reference evidence="1" key="1">
    <citation type="submission" date="2023-04" db="EMBL/GenBank/DDBJ databases">
        <title>Draft Genome sequencing of Naganishia species isolated from polar environments using Oxford Nanopore Technology.</title>
        <authorList>
            <person name="Leo P."/>
            <person name="Venkateswaran K."/>
        </authorList>
    </citation>
    <scope>NUCLEOTIDE SEQUENCE</scope>
    <source>
        <strain evidence="1">DBVPG 5303</strain>
    </source>
</reference>
<accession>A0ACC2XCC2</accession>
<name>A0ACC2XCC2_9TREE</name>
<gene>
    <name evidence="1" type="ORF">QFC24_005005</name>
</gene>
<comment type="caution">
    <text evidence="1">The sequence shown here is derived from an EMBL/GenBank/DDBJ whole genome shotgun (WGS) entry which is preliminary data.</text>
</comment>
<dbReference type="Proteomes" id="UP001234202">
    <property type="component" value="Unassembled WGS sequence"/>
</dbReference>
<proteinExistence type="predicted"/>